<dbReference type="Pfam" id="PF00364">
    <property type="entry name" value="Biotin_lipoyl"/>
    <property type="match status" value="1"/>
</dbReference>
<keyword evidence="4 8" id="KW-0276">Fatty acid metabolism</keyword>
<name>A0A855X430_9BACT</name>
<keyword evidence="7 8" id="KW-0092">Biotin</keyword>
<gene>
    <name evidence="10" type="primary">accB</name>
    <name evidence="10" type="ORF">C3F09_10165</name>
</gene>
<dbReference type="PANTHER" id="PTHR45266">
    <property type="entry name" value="OXALOACETATE DECARBOXYLASE ALPHA CHAIN"/>
    <property type="match status" value="1"/>
</dbReference>
<dbReference type="SUPFAM" id="SSF51230">
    <property type="entry name" value="Single hybrid motif"/>
    <property type="match status" value="1"/>
</dbReference>
<evidence type="ECO:0000256" key="3">
    <source>
        <dbReference type="ARBA" id="ARBA00022516"/>
    </source>
</evidence>
<dbReference type="AlphaFoldDB" id="A0A855X430"/>
<reference evidence="10 11" key="1">
    <citation type="journal article" date="2018" name="ISME J.">
        <title>A methanotrophic archaeon couples anaerobic oxidation of methane to Fe(III) reduction.</title>
        <authorList>
            <person name="Cai C."/>
            <person name="Leu A.O."/>
            <person name="Xie G.J."/>
            <person name="Guo J."/>
            <person name="Feng Y."/>
            <person name="Zhao J.X."/>
            <person name="Tyson G.W."/>
            <person name="Yuan Z."/>
            <person name="Hu S."/>
        </authorList>
    </citation>
    <scope>NUCLEOTIDE SEQUENCE [LARGE SCALE GENOMIC DNA]</scope>
    <source>
        <strain evidence="10">FeB_12</strain>
    </source>
</reference>
<dbReference type="PROSITE" id="PS50968">
    <property type="entry name" value="BIOTINYL_LIPOYL"/>
    <property type="match status" value="1"/>
</dbReference>
<accession>A0A855X430</accession>
<comment type="caution">
    <text evidence="10">The sequence shown here is derived from an EMBL/GenBank/DDBJ whole genome shotgun (WGS) entry which is preliminary data.</text>
</comment>
<dbReference type="Gene3D" id="2.40.50.100">
    <property type="match status" value="1"/>
</dbReference>
<dbReference type="CDD" id="cd06850">
    <property type="entry name" value="biotinyl_domain"/>
    <property type="match status" value="1"/>
</dbReference>
<dbReference type="InterPro" id="IPR000089">
    <property type="entry name" value="Biotin_lipoyl"/>
</dbReference>
<feature type="domain" description="Lipoyl-binding" evidence="9">
    <location>
        <begin position="87"/>
        <end position="161"/>
    </location>
</feature>
<comment type="function">
    <text evidence="8">This protein is a component of the acetyl coenzyme A carboxylase complex; first, biotin carboxylase catalyzes the carboxylation of the carrier protein and then the transcarboxylase transfers the carboxyl group to form malonyl-CoA.</text>
</comment>
<dbReference type="PRINTS" id="PR01071">
    <property type="entry name" value="ACOABIOTINCC"/>
</dbReference>
<dbReference type="Proteomes" id="UP000250918">
    <property type="component" value="Unassembled WGS sequence"/>
</dbReference>
<dbReference type="InterPro" id="IPR001882">
    <property type="entry name" value="Biotin_BS"/>
</dbReference>
<dbReference type="PANTHER" id="PTHR45266:SF3">
    <property type="entry name" value="OXALOACETATE DECARBOXYLASE ALPHA CHAIN"/>
    <property type="match status" value="1"/>
</dbReference>
<feature type="non-terminal residue" evidence="10">
    <location>
        <position position="161"/>
    </location>
</feature>
<dbReference type="InterPro" id="IPR001249">
    <property type="entry name" value="AcCoA_biotinCC"/>
</dbReference>
<evidence type="ECO:0000256" key="8">
    <source>
        <dbReference type="RuleBase" id="RU364072"/>
    </source>
</evidence>
<evidence type="ECO:0000256" key="5">
    <source>
        <dbReference type="ARBA" id="ARBA00023098"/>
    </source>
</evidence>
<keyword evidence="3 8" id="KW-0444">Lipid biosynthesis</keyword>
<dbReference type="UniPathway" id="UPA00094"/>
<dbReference type="GO" id="GO:0003989">
    <property type="term" value="F:acetyl-CoA carboxylase activity"/>
    <property type="evidence" value="ECO:0007669"/>
    <property type="project" value="InterPro"/>
</dbReference>
<evidence type="ECO:0000256" key="4">
    <source>
        <dbReference type="ARBA" id="ARBA00022832"/>
    </source>
</evidence>
<dbReference type="EMBL" id="PQAP01000167">
    <property type="protein sequence ID" value="PWB69679.1"/>
    <property type="molecule type" value="Genomic_DNA"/>
</dbReference>
<evidence type="ECO:0000256" key="7">
    <source>
        <dbReference type="ARBA" id="ARBA00023267"/>
    </source>
</evidence>
<evidence type="ECO:0000256" key="2">
    <source>
        <dbReference type="ARBA" id="ARBA00017562"/>
    </source>
</evidence>
<sequence>MNEKYIRKLIRLVEESEIDSLEVTSWGRKIRITQKGSNSSNGHNGSAPVIHSVMAPAPVMAAPAAAVSAPSATTPTAPAISADNKHLVEIKSPMVGTFYAAPSPDSPPYVSQNERITVGQVVCIVEAMKLMNEIESEVSGTVTRILAENGKPVEFGQVLFL</sequence>
<proteinExistence type="predicted"/>
<evidence type="ECO:0000259" key="9">
    <source>
        <dbReference type="PROSITE" id="PS50968"/>
    </source>
</evidence>
<organism evidence="10 11">
    <name type="scientific">candidate division GN15 bacterium</name>
    <dbReference type="NCBI Taxonomy" id="2072418"/>
    <lineage>
        <taxon>Bacteria</taxon>
        <taxon>candidate division GN15</taxon>
    </lineage>
</organism>
<comment type="pathway">
    <text evidence="1 8">Lipid metabolism; fatty acid biosynthesis.</text>
</comment>
<evidence type="ECO:0000313" key="11">
    <source>
        <dbReference type="Proteomes" id="UP000250918"/>
    </source>
</evidence>
<dbReference type="NCBIfam" id="TIGR00531">
    <property type="entry name" value="BCCP"/>
    <property type="match status" value="1"/>
</dbReference>
<evidence type="ECO:0000256" key="6">
    <source>
        <dbReference type="ARBA" id="ARBA00023160"/>
    </source>
</evidence>
<protein>
    <recommendedName>
        <fullName evidence="2 8">Biotin carboxyl carrier protein of acetyl-CoA carboxylase</fullName>
    </recommendedName>
</protein>
<dbReference type="InterPro" id="IPR011053">
    <property type="entry name" value="Single_hybrid_motif"/>
</dbReference>
<dbReference type="GO" id="GO:0006633">
    <property type="term" value="P:fatty acid biosynthetic process"/>
    <property type="evidence" value="ECO:0007669"/>
    <property type="project" value="UniProtKB-UniPathway"/>
</dbReference>
<dbReference type="GO" id="GO:0009317">
    <property type="term" value="C:acetyl-CoA carboxylase complex"/>
    <property type="evidence" value="ECO:0007669"/>
    <property type="project" value="InterPro"/>
</dbReference>
<keyword evidence="6 8" id="KW-0275">Fatty acid biosynthesis</keyword>
<keyword evidence="5 8" id="KW-0443">Lipid metabolism</keyword>
<dbReference type="PROSITE" id="PS00188">
    <property type="entry name" value="BIOTIN"/>
    <property type="match status" value="1"/>
</dbReference>
<evidence type="ECO:0000256" key="1">
    <source>
        <dbReference type="ARBA" id="ARBA00005194"/>
    </source>
</evidence>
<evidence type="ECO:0000313" key="10">
    <source>
        <dbReference type="EMBL" id="PWB69679.1"/>
    </source>
</evidence>
<dbReference type="InterPro" id="IPR050709">
    <property type="entry name" value="Biotin_Carboxyl_Carrier/Decarb"/>
</dbReference>